<proteinExistence type="predicted"/>
<gene>
    <name evidence="1" type="ORF">CANARDRAFT_180660</name>
</gene>
<feature type="non-terminal residue" evidence="1">
    <location>
        <position position="1"/>
    </location>
</feature>
<dbReference type="Proteomes" id="UP000094801">
    <property type="component" value="Unassembled WGS sequence"/>
</dbReference>
<dbReference type="EMBL" id="KV453847">
    <property type="protein sequence ID" value="ODV87949.1"/>
    <property type="molecule type" value="Genomic_DNA"/>
</dbReference>
<organism evidence="1 2">
    <name type="scientific">[Candida] arabinofermentans NRRL YB-2248</name>
    <dbReference type="NCBI Taxonomy" id="983967"/>
    <lineage>
        <taxon>Eukaryota</taxon>
        <taxon>Fungi</taxon>
        <taxon>Dikarya</taxon>
        <taxon>Ascomycota</taxon>
        <taxon>Saccharomycotina</taxon>
        <taxon>Pichiomycetes</taxon>
        <taxon>Pichiales</taxon>
        <taxon>Pichiaceae</taxon>
        <taxon>Ogataea</taxon>
        <taxon>Ogataea/Candida clade</taxon>
    </lineage>
</organism>
<dbReference type="PANTHER" id="PTHR10285">
    <property type="entry name" value="URIDINE KINASE"/>
    <property type="match status" value="1"/>
</dbReference>
<evidence type="ECO:0008006" key="3">
    <source>
        <dbReference type="Google" id="ProtNLM"/>
    </source>
</evidence>
<name>A0A1E4T880_9ASCO</name>
<evidence type="ECO:0000313" key="1">
    <source>
        <dbReference type="EMBL" id="ODV87949.1"/>
    </source>
</evidence>
<feature type="non-terminal residue" evidence="1">
    <location>
        <position position="180"/>
    </location>
</feature>
<dbReference type="AlphaFoldDB" id="A0A1E4T880"/>
<evidence type="ECO:0000313" key="2">
    <source>
        <dbReference type="Proteomes" id="UP000094801"/>
    </source>
</evidence>
<sequence length="180" mass="19881">RVLILIIGQPGSGKTTVSKKIESLLNKKISMDGFHLPVSVLQQFPDPEHAIEKRGSPATFDAGQVVKLIELIPTITTPDFSHELKDPSPGGTTIQPETRVVIMEGLYLLLKDSKPWCGIPELIINNNDKLVCEVWKINVPQSIARSRVSQRHLDSGLVTSLQKGVQRYDENDLPNGILVD</sequence>
<accession>A0A1E4T880</accession>
<dbReference type="OrthoDB" id="6362633at2759"/>
<keyword evidence="2" id="KW-1185">Reference proteome</keyword>
<dbReference type="SUPFAM" id="SSF52540">
    <property type="entry name" value="P-loop containing nucleoside triphosphate hydrolases"/>
    <property type="match status" value="1"/>
</dbReference>
<reference evidence="2" key="1">
    <citation type="submission" date="2016-04" db="EMBL/GenBank/DDBJ databases">
        <title>Comparative genomics of biotechnologically important yeasts.</title>
        <authorList>
            <consortium name="DOE Joint Genome Institute"/>
            <person name="Riley R."/>
            <person name="Haridas S."/>
            <person name="Wolfe K.H."/>
            <person name="Lopes M.R."/>
            <person name="Hittinger C.T."/>
            <person name="Goker M."/>
            <person name="Salamov A."/>
            <person name="Wisecaver J."/>
            <person name="Long T.M."/>
            <person name="Aerts A.L."/>
            <person name="Barry K."/>
            <person name="Choi C."/>
            <person name="Clum A."/>
            <person name="Coughlan A.Y."/>
            <person name="Deshpande S."/>
            <person name="Douglass A.P."/>
            <person name="Hanson S.J."/>
            <person name="Klenk H.-P."/>
            <person name="Labutti K."/>
            <person name="Lapidus A."/>
            <person name="Lindquist E."/>
            <person name="Lipzen A."/>
            <person name="Meier-Kolthoff J.P."/>
            <person name="Ohm R.A."/>
            <person name="Otillar R.P."/>
            <person name="Pangilinan J."/>
            <person name="Peng Y."/>
            <person name="Rokas A."/>
            <person name="Rosa C.A."/>
            <person name="Scheuner C."/>
            <person name="Sibirny A.A."/>
            <person name="Slot J.C."/>
            <person name="Stielow J.B."/>
            <person name="Sun H."/>
            <person name="Kurtzman C.P."/>
            <person name="Blackwell M."/>
            <person name="Grigoriev I.V."/>
            <person name="Jeffries T.W."/>
        </authorList>
    </citation>
    <scope>NUCLEOTIDE SEQUENCE [LARGE SCALE GENOMIC DNA]</scope>
    <source>
        <strain evidence="2">NRRL YB-2248</strain>
    </source>
</reference>
<dbReference type="STRING" id="983967.A0A1E4T880"/>
<dbReference type="Gene3D" id="3.40.50.300">
    <property type="entry name" value="P-loop containing nucleotide triphosphate hydrolases"/>
    <property type="match status" value="3"/>
</dbReference>
<dbReference type="InterPro" id="IPR027417">
    <property type="entry name" value="P-loop_NTPase"/>
</dbReference>
<protein>
    <recommendedName>
        <fullName evidence="3">Phosphoribulokinase/uridine kinase domain-containing protein</fullName>
    </recommendedName>
</protein>